<reference evidence="15" key="1">
    <citation type="journal article" date="2019" name="Int. J. Syst. Evol. Microbiol.">
        <title>The Global Catalogue of Microorganisms (GCM) 10K type strain sequencing project: providing services to taxonomists for standard genome sequencing and annotation.</title>
        <authorList>
            <consortium name="The Broad Institute Genomics Platform"/>
            <consortium name="The Broad Institute Genome Sequencing Center for Infectious Disease"/>
            <person name="Wu L."/>
            <person name="Ma J."/>
        </authorList>
    </citation>
    <scope>NUCLEOTIDE SEQUENCE [LARGE SCALE GENOMIC DNA]</scope>
    <source>
        <strain evidence="15">JCM 4816</strain>
    </source>
</reference>
<feature type="region of interest" description="Disordered" evidence="12">
    <location>
        <begin position="134"/>
        <end position="170"/>
    </location>
</feature>
<comment type="cofactor">
    <cofactor evidence="11">
        <name>[4Fe-4S] cluster</name>
        <dbReference type="ChEBI" id="CHEBI:49883"/>
    </cofactor>
    <text evidence="11">Binds 1 [4Fe-4S] cluster per subunit. Following nitrosylation of the [4Fe-4S] cluster binds 1 [4Fe-8(NO)] cluster per subunit.</text>
</comment>
<gene>
    <name evidence="11" type="primary">whiB</name>
    <name evidence="14" type="ORF">ACFP3V_12790</name>
</gene>
<evidence type="ECO:0000313" key="14">
    <source>
        <dbReference type="EMBL" id="MFC5908088.1"/>
    </source>
</evidence>
<dbReference type="EMBL" id="JBHSQJ010000049">
    <property type="protein sequence ID" value="MFC5908088.1"/>
    <property type="molecule type" value="Genomic_DNA"/>
</dbReference>
<dbReference type="Pfam" id="PF02467">
    <property type="entry name" value="Whib"/>
    <property type="match status" value="1"/>
</dbReference>
<keyword evidence="9 11" id="KW-1015">Disulfide bond</keyword>
<keyword evidence="8 11" id="KW-0238">DNA-binding</keyword>
<evidence type="ECO:0000256" key="10">
    <source>
        <dbReference type="ARBA" id="ARBA00023163"/>
    </source>
</evidence>
<dbReference type="InterPro" id="IPR003482">
    <property type="entry name" value="Whib"/>
</dbReference>
<comment type="caution">
    <text evidence="14">The sequence shown here is derived from an EMBL/GenBank/DDBJ whole genome shotgun (WGS) entry which is preliminary data.</text>
</comment>
<evidence type="ECO:0000256" key="12">
    <source>
        <dbReference type="SAM" id="MobiDB-lite"/>
    </source>
</evidence>
<feature type="compositionally biased region" description="Low complexity" evidence="12">
    <location>
        <begin position="134"/>
        <end position="148"/>
    </location>
</feature>
<keyword evidence="6 11" id="KW-0411">Iron-sulfur</keyword>
<evidence type="ECO:0000256" key="8">
    <source>
        <dbReference type="ARBA" id="ARBA00023125"/>
    </source>
</evidence>
<evidence type="ECO:0000256" key="7">
    <source>
        <dbReference type="ARBA" id="ARBA00023015"/>
    </source>
</evidence>
<feature type="binding site" evidence="11">
    <location>
        <position position="68"/>
    </location>
    <ligand>
        <name>[4Fe-4S] cluster</name>
        <dbReference type="ChEBI" id="CHEBI:49883"/>
    </ligand>
</feature>
<keyword evidence="4 11" id="KW-0479">Metal-binding</keyword>
<evidence type="ECO:0000259" key="13">
    <source>
        <dbReference type="PROSITE" id="PS51674"/>
    </source>
</evidence>
<dbReference type="HAMAP" id="MF_01479">
    <property type="entry name" value="WhiB"/>
    <property type="match status" value="1"/>
</dbReference>
<comment type="similarity">
    <text evidence="2 11">Belongs to the WhiB family.</text>
</comment>
<dbReference type="RefSeq" id="WP_380583092.1">
    <property type="nucleotide sequence ID" value="NZ_JBHSQJ010000049.1"/>
</dbReference>
<keyword evidence="5 11" id="KW-0408">Iron</keyword>
<keyword evidence="10 11" id="KW-0804">Transcription</keyword>
<proteinExistence type="inferred from homology"/>
<evidence type="ECO:0000256" key="2">
    <source>
        <dbReference type="ARBA" id="ARBA00006597"/>
    </source>
</evidence>
<feature type="binding site" evidence="11">
    <location>
        <position position="74"/>
    </location>
    <ligand>
        <name>[4Fe-4S] cluster</name>
        <dbReference type="ChEBI" id="CHEBI:49883"/>
    </ligand>
</feature>
<evidence type="ECO:0000256" key="3">
    <source>
        <dbReference type="ARBA" id="ARBA00022485"/>
    </source>
</evidence>
<feature type="domain" description="4Fe-4S Wbl-type" evidence="13">
    <location>
        <begin position="39"/>
        <end position="98"/>
    </location>
</feature>
<name>A0ABW1G1F2_9ACTN</name>
<feature type="binding site" evidence="11">
    <location>
        <position position="65"/>
    </location>
    <ligand>
        <name>[4Fe-4S] cluster</name>
        <dbReference type="ChEBI" id="CHEBI:49883"/>
    </ligand>
</feature>
<sequence length="170" mass="18051">MAARRHPRMLALRTPSSPARFHQALTVTAPPDSELPGALCRQVAPDVFFPEPDDAEGVALAKTVCGYCPAQNACLTAALKRDERIGVRGGTTPAERDALLGRQRRCGTPGGYTDHAAYGELPCDACRTAHTAANAARRAERAAQSSRRPPGPRIPPPSFGPYQRPGTEAA</sequence>
<dbReference type="Proteomes" id="UP001596174">
    <property type="component" value="Unassembled WGS sequence"/>
</dbReference>
<evidence type="ECO:0000256" key="9">
    <source>
        <dbReference type="ARBA" id="ARBA00023157"/>
    </source>
</evidence>
<keyword evidence="11" id="KW-0963">Cytoplasm</keyword>
<feature type="binding site" evidence="11">
    <location>
        <position position="40"/>
    </location>
    <ligand>
        <name>[4Fe-4S] cluster</name>
        <dbReference type="ChEBI" id="CHEBI:49883"/>
    </ligand>
</feature>
<protein>
    <recommendedName>
        <fullName evidence="11">Transcriptional regulator WhiB</fullName>
    </recommendedName>
</protein>
<accession>A0ABW1G1F2</accession>
<feature type="compositionally biased region" description="Pro residues" evidence="12">
    <location>
        <begin position="149"/>
        <end position="159"/>
    </location>
</feature>
<evidence type="ECO:0000256" key="5">
    <source>
        <dbReference type="ARBA" id="ARBA00023004"/>
    </source>
</evidence>
<organism evidence="14 15">
    <name type="scientific">Streptacidiphilus monticola</name>
    <dbReference type="NCBI Taxonomy" id="2161674"/>
    <lineage>
        <taxon>Bacteria</taxon>
        <taxon>Bacillati</taxon>
        <taxon>Actinomycetota</taxon>
        <taxon>Actinomycetes</taxon>
        <taxon>Kitasatosporales</taxon>
        <taxon>Streptomycetaceae</taxon>
        <taxon>Streptacidiphilus</taxon>
    </lineage>
</organism>
<comment type="PTM">
    <text evidence="11">Upon Fe-S cluster removal intramolecular disulfide bonds are formed.</text>
</comment>
<comment type="subcellular location">
    <subcellularLocation>
        <location evidence="1 11">Cytoplasm</location>
    </subcellularLocation>
</comment>
<evidence type="ECO:0000256" key="11">
    <source>
        <dbReference type="HAMAP-Rule" id="MF_01479"/>
    </source>
</evidence>
<keyword evidence="3 11" id="KW-0004">4Fe-4S</keyword>
<comment type="PTM">
    <text evidence="11">The Fe-S cluster can be nitrosylated by nitric oxide (NO).</text>
</comment>
<evidence type="ECO:0000256" key="4">
    <source>
        <dbReference type="ARBA" id="ARBA00022723"/>
    </source>
</evidence>
<evidence type="ECO:0000313" key="15">
    <source>
        <dbReference type="Proteomes" id="UP001596174"/>
    </source>
</evidence>
<comment type="function">
    <text evidence="11">Acts as a transcriptional regulator. Probably redox-responsive. The apo- but not holo-form probably binds DNA.</text>
</comment>
<evidence type="ECO:0000256" key="6">
    <source>
        <dbReference type="ARBA" id="ARBA00023014"/>
    </source>
</evidence>
<keyword evidence="7 11" id="KW-0805">Transcription regulation</keyword>
<dbReference type="InterPro" id="IPR034768">
    <property type="entry name" value="4FE4S_WBL"/>
</dbReference>
<dbReference type="PANTHER" id="PTHR38839">
    <property type="entry name" value="TRANSCRIPTIONAL REGULATOR WHID-RELATED"/>
    <property type="match status" value="1"/>
</dbReference>
<dbReference type="PROSITE" id="PS51674">
    <property type="entry name" value="4FE4S_WBL"/>
    <property type="match status" value="1"/>
</dbReference>
<keyword evidence="15" id="KW-1185">Reference proteome</keyword>
<evidence type="ECO:0000256" key="1">
    <source>
        <dbReference type="ARBA" id="ARBA00004496"/>
    </source>
</evidence>